<accession>A0A1G2FQB6</accession>
<keyword evidence="6" id="KW-0663">Pyridoxal phosphate</keyword>
<dbReference type="InterPro" id="IPR015424">
    <property type="entry name" value="PyrdxlP-dep_Trfase"/>
</dbReference>
<evidence type="ECO:0000256" key="1">
    <source>
        <dbReference type="ARBA" id="ARBA00001933"/>
    </source>
</evidence>
<name>A0A1G2FQB6_9BACT</name>
<sequence>MSQFCVKIRDVEVNLMNKRIYLDNAATTPVDPAVFEAIKPYFGEKFGNASSLHQFGQDAQQGVVVARQNVADFLGCEPKEIIFNSGATEGNNTIIKGFGLSKKLAGQFGGQAELGQSRAERGGKIHIITTAIEHECVLEPVKFLVKEGYIEATFLPVNREGIVSAQEVEKAIKPNTVLVSVMYANNEVGTIQPIAEIGQLLKKINQSRANKIYFHTDAAQAANYLDCKVDNLGVDFLTLSAHKFYGPKGIGVLYIRPGSFFTKYFHGGEQEFRMRAGTHNTPGIVGLGAAIEKIKNQKSKIKIIEDLRNKLIDGVLKNIQGSALNGSREHRLPNNANFRFERAEGEAILIALDLEGIAVSTGSACASKSLEPSHVLMAMGFEFLEAHSAVRFSLGRFTEEKDIDKVLSVLPKIVERLRGITGGAAERKEKLLKDLGC</sequence>
<dbReference type="EMBL" id="MHNF01000046">
    <property type="protein sequence ID" value="OGZ39808.1"/>
    <property type="molecule type" value="Genomic_DNA"/>
</dbReference>
<dbReference type="SUPFAM" id="SSF53383">
    <property type="entry name" value="PLP-dependent transferases"/>
    <property type="match status" value="1"/>
</dbReference>
<dbReference type="InterPro" id="IPR015421">
    <property type="entry name" value="PyrdxlP-dep_Trfase_major"/>
</dbReference>
<dbReference type="Proteomes" id="UP000177126">
    <property type="component" value="Unassembled WGS sequence"/>
</dbReference>
<evidence type="ECO:0000259" key="11">
    <source>
        <dbReference type="Pfam" id="PF00266"/>
    </source>
</evidence>
<reference evidence="12 13" key="1">
    <citation type="journal article" date="2016" name="Nat. Commun.">
        <title>Thousands of microbial genomes shed light on interconnected biogeochemical processes in an aquifer system.</title>
        <authorList>
            <person name="Anantharaman K."/>
            <person name="Brown C.T."/>
            <person name="Hug L.A."/>
            <person name="Sharon I."/>
            <person name="Castelle C.J."/>
            <person name="Probst A.J."/>
            <person name="Thomas B.C."/>
            <person name="Singh A."/>
            <person name="Wilkins M.J."/>
            <person name="Karaoz U."/>
            <person name="Brodie E.L."/>
            <person name="Williams K.H."/>
            <person name="Hubbard S.S."/>
            <person name="Banfield J.F."/>
        </authorList>
    </citation>
    <scope>NUCLEOTIDE SEQUENCE [LARGE SCALE GENOMIC DNA]</scope>
</reference>
<evidence type="ECO:0000256" key="7">
    <source>
        <dbReference type="ARBA" id="ARBA00023004"/>
    </source>
</evidence>
<keyword evidence="4" id="KW-0808">Transferase</keyword>
<dbReference type="EC" id="2.8.1.7" evidence="3"/>
<dbReference type="InterPro" id="IPR020578">
    <property type="entry name" value="Aminotrans_V_PyrdxlP_BS"/>
</dbReference>
<dbReference type="Gene3D" id="3.90.1150.10">
    <property type="entry name" value="Aspartate Aminotransferase, domain 1"/>
    <property type="match status" value="1"/>
</dbReference>
<dbReference type="InterPro" id="IPR015422">
    <property type="entry name" value="PyrdxlP-dep_Trfase_small"/>
</dbReference>
<proteinExistence type="inferred from homology"/>
<evidence type="ECO:0000313" key="13">
    <source>
        <dbReference type="Proteomes" id="UP000177126"/>
    </source>
</evidence>
<evidence type="ECO:0000256" key="3">
    <source>
        <dbReference type="ARBA" id="ARBA00012239"/>
    </source>
</evidence>
<feature type="domain" description="Aminotransferase class V" evidence="11">
    <location>
        <begin position="20"/>
        <end position="101"/>
    </location>
</feature>
<comment type="caution">
    <text evidence="12">The sequence shown here is derived from an EMBL/GenBank/DDBJ whole genome shotgun (WGS) entry which is preliminary data.</text>
</comment>
<keyword evidence="8" id="KW-0411">Iron-sulfur</keyword>
<evidence type="ECO:0000313" key="12">
    <source>
        <dbReference type="EMBL" id="OGZ39808.1"/>
    </source>
</evidence>
<dbReference type="PIRSF" id="PIRSF005572">
    <property type="entry name" value="NifS"/>
    <property type="match status" value="1"/>
</dbReference>
<keyword evidence="5" id="KW-0479">Metal-binding</keyword>
<comment type="similarity">
    <text evidence="2">Belongs to the class-V pyridoxal-phosphate-dependent aminotransferase family. NifS/IscS subfamily.</text>
</comment>
<dbReference type="AlphaFoldDB" id="A0A1G2FQB6"/>
<comment type="cofactor">
    <cofactor evidence="1 10">
        <name>pyridoxal 5'-phosphate</name>
        <dbReference type="ChEBI" id="CHEBI:597326"/>
    </cofactor>
</comment>
<organism evidence="12 13">
    <name type="scientific">Candidatus Portnoybacteria bacterium RIFCSPLOWO2_02_FULL_39_11</name>
    <dbReference type="NCBI Taxonomy" id="1802001"/>
    <lineage>
        <taxon>Bacteria</taxon>
        <taxon>Candidatus Portnoyibacteriota</taxon>
    </lineage>
</organism>
<comment type="catalytic activity">
    <reaction evidence="9">
        <text>(sulfur carrier)-H + L-cysteine = (sulfur carrier)-SH + L-alanine</text>
        <dbReference type="Rhea" id="RHEA:43892"/>
        <dbReference type="Rhea" id="RHEA-COMP:14737"/>
        <dbReference type="Rhea" id="RHEA-COMP:14739"/>
        <dbReference type="ChEBI" id="CHEBI:29917"/>
        <dbReference type="ChEBI" id="CHEBI:35235"/>
        <dbReference type="ChEBI" id="CHEBI:57972"/>
        <dbReference type="ChEBI" id="CHEBI:64428"/>
        <dbReference type="EC" id="2.8.1.7"/>
    </reaction>
</comment>
<evidence type="ECO:0000256" key="4">
    <source>
        <dbReference type="ARBA" id="ARBA00022679"/>
    </source>
</evidence>
<dbReference type="GO" id="GO:0031071">
    <property type="term" value="F:cysteine desulfurase activity"/>
    <property type="evidence" value="ECO:0007669"/>
    <property type="project" value="UniProtKB-EC"/>
</dbReference>
<gene>
    <name evidence="12" type="ORF">A3B04_00110</name>
</gene>
<dbReference type="InterPro" id="IPR016454">
    <property type="entry name" value="Cysteine_dSase"/>
</dbReference>
<dbReference type="PANTHER" id="PTHR11601:SF34">
    <property type="entry name" value="CYSTEINE DESULFURASE"/>
    <property type="match status" value="1"/>
</dbReference>
<dbReference type="Gene3D" id="1.10.260.50">
    <property type="match status" value="1"/>
</dbReference>
<protein>
    <recommendedName>
        <fullName evidence="3">cysteine desulfurase</fullName>
        <ecNumber evidence="3">2.8.1.7</ecNumber>
    </recommendedName>
</protein>
<feature type="domain" description="Aminotransferase class V" evidence="11">
    <location>
        <begin position="124"/>
        <end position="406"/>
    </location>
</feature>
<evidence type="ECO:0000256" key="10">
    <source>
        <dbReference type="RuleBase" id="RU004504"/>
    </source>
</evidence>
<dbReference type="Pfam" id="PF00266">
    <property type="entry name" value="Aminotran_5"/>
    <property type="match status" value="2"/>
</dbReference>
<evidence type="ECO:0000256" key="2">
    <source>
        <dbReference type="ARBA" id="ARBA00006490"/>
    </source>
</evidence>
<evidence type="ECO:0000256" key="9">
    <source>
        <dbReference type="ARBA" id="ARBA00050776"/>
    </source>
</evidence>
<evidence type="ECO:0000256" key="5">
    <source>
        <dbReference type="ARBA" id="ARBA00022723"/>
    </source>
</evidence>
<keyword evidence="7" id="KW-0408">Iron</keyword>
<dbReference type="GO" id="GO:0046872">
    <property type="term" value="F:metal ion binding"/>
    <property type="evidence" value="ECO:0007669"/>
    <property type="project" value="UniProtKB-KW"/>
</dbReference>
<dbReference type="InterPro" id="IPR000192">
    <property type="entry name" value="Aminotrans_V_dom"/>
</dbReference>
<evidence type="ECO:0000256" key="8">
    <source>
        <dbReference type="ARBA" id="ARBA00023014"/>
    </source>
</evidence>
<dbReference type="PANTHER" id="PTHR11601">
    <property type="entry name" value="CYSTEINE DESULFURYLASE FAMILY MEMBER"/>
    <property type="match status" value="1"/>
</dbReference>
<dbReference type="PROSITE" id="PS00595">
    <property type="entry name" value="AA_TRANSFER_CLASS_5"/>
    <property type="match status" value="1"/>
</dbReference>
<dbReference type="GO" id="GO:0051536">
    <property type="term" value="F:iron-sulfur cluster binding"/>
    <property type="evidence" value="ECO:0007669"/>
    <property type="project" value="UniProtKB-KW"/>
</dbReference>
<evidence type="ECO:0000256" key="6">
    <source>
        <dbReference type="ARBA" id="ARBA00022898"/>
    </source>
</evidence>
<dbReference type="Gene3D" id="3.40.640.10">
    <property type="entry name" value="Type I PLP-dependent aspartate aminotransferase-like (Major domain)"/>
    <property type="match status" value="1"/>
</dbReference>